<dbReference type="InterPro" id="IPR003593">
    <property type="entry name" value="AAA+_ATPase"/>
</dbReference>
<accession>A0AAW0R4S4</accession>
<comment type="caution">
    <text evidence="3">The sequence shown here is derived from an EMBL/GenBank/DDBJ whole genome shotgun (WGS) entry which is preliminary data.</text>
</comment>
<gene>
    <name evidence="3" type="ORF">PG999_003847</name>
</gene>
<dbReference type="Proteomes" id="UP001392437">
    <property type="component" value="Unassembled WGS sequence"/>
</dbReference>
<proteinExistence type="predicted"/>
<keyword evidence="4" id="KW-1185">Reference proteome</keyword>
<dbReference type="Pfam" id="PF00004">
    <property type="entry name" value="AAA"/>
    <property type="match status" value="1"/>
</dbReference>
<dbReference type="CDD" id="cd19481">
    <property type="entry name" value="RecA-like_protease"/>
    <property type="match status" value="1"/>
</dbReference>
<reference evidence="3 4" key="1">
    <citation type="submission" date="2023-01" db="EMBL/GenBank/DDBJ databases">
        <title>Analysis of 21 Apiospora genomes using comparative genomics revels a genus with tremendous synthesis potential of carbohydrate active enzymes and secondary metabolites.</title>
        <authorList>
            <person name="Sorensen T."/>
        </authorList>
    </citation>
    <scope>NUCLEOTIDE SEQUENCE [LARGE SCALE GENOMIC DNA]</scope>
    <source>
        <strain evidence="3 4">CBS 117206</strain>
    </source>
</reference>
<evidence type="ECO:0000313" key="3">
    <source>
        <dbReference type="EMBL" id="KAK8123929.1"/>
    </source>
</evidence>
<feature type="region of interest" description="Disordered" evidence="1">
    <location>
        <begin position="95"/>
        <end position="194"/>
    </location>
</feature>
<feature type="domain" description="AAA+ ATPase" evidence="2">
    <location>
        <begin position="647"/>
        <end position="774"/>
    </location>
</feature>
<dbReference type="Pfam" id="PF23232">
    <property type="entry name" value="AAA_lid_13"/>
    <property type="match status" value="1"/>
</dbReference>
<organism evidence="3 4">
    <name type="scientific">Apiospora kogelbergensis</name>
    <dbReference type="NCBI Taxonomy" id="1337665"/>
    <lineage>
        <taxon>Eukaryota</taxon>
        <taxon>Fungi</taxon>
        <taxon>Dikarya</taxon>
        <taxon>Ascomycota</taxon>
        <taxon>Pezizomycotina</taxon>
        <taxon>Sordariomycetes</taxon>
        <taxon>Xylariomycetidae</taxon>
        <taxon>Amphisphaeriales</taxon>
        <taxon>Apiosporaceae</taxon>
        <taxon>Apiospora</taxon>
    </lineage>
</organism>
<dbReference type="InterPro" id="IPR056599">
    <property type="entry name" value="AAA_lid_fung"/>
</dbReference>
<dbReference type="PANTHER" id="PTHR46411:SF2">
    <property type="entry name" value="AAA+ ATPASE DOMAIN-CONTAINING PROTEIN"/>
    <property type="match status" value="1"/>
</dbReference>
<dbReference type="GO" id="GO:0005524">
    <property type="term" value="F:ATP binding"/>
    <property type="evidence" value="ECO:0007669"/>
    <property type="project" value="InterPro"/>
</dbReference>
<dbReference type="AlphaFoldDB" id="A0AAW0R4S4"/>
<protein>
    <recommendedName>
        <fullName evidence="2">AAA+ ATPase domain-containing protein</fullName>
    </recommendedName>
</protein>
<dbReference type="EMBL" id="JAQQWP010000003">
    <property type="protein sequence ID" value="KAK8123929.1"/>
    <property type="molecule type" value="Genomic_DNA"/>
</dbReference>
<dbReference type="SMART" id="SM00382">
    <property type="entry name" value="AAA"/>
    <property type="match status" value="1"/>
</dbReference>
<sequence>MERAAVVESTISDDRTRGSLFETRGDKWIALGLRQPDSPPPTTDPATQLDILDEALSTLNSENLSNEILDSDFAFFDDDNNFNRGPDFNLSNFLDGSGEIGAESSRQQAKRQPKMPRTAGSSSYHQGAPGANGQRVPPHNEPAAYRPEPEFDGFFGTRPEPMVSQEPVTRHSYDYSSRPRNEQPSTGGAFIDFVGDSNTSQRLSHETPLGLSAGDFQSIADRLGIPKASASSFEKGDGWALMGKLPVSNVQAYLSKYPEVCFITCRNYKDSSAIDTDDRDAVGNINVTHSSESIVPVEQHLASAIMKFIDFNGCESKDQYSIDGFHNGEYRYFSNGWLEDYEEITLYSPYREFYHSANGKDMETFMGVLSREELPLFQQITGYIMREYQTLFAAIKSSIARGRITNASLSFLFKPGTVVVQGKGTDARGYICTSRLQNSSSPEYESLLYEITHSLGFPEEASPNEPQQTKAVLRSYTLNAWYWELDPTFEKRHVVLRIQDIAVNDRSEKDIKDMDIRPKAHVDPRTLEILQNRGTWYWKCRKQQIVAYNGDAHRDNTPEHIHQTTDQRYMIDAMTYHDFHASGASNGSPKTKKWCDLAIDGFAKVEWNTDAFENLAIPEKTKELIEALISNQIETEMSTDIISGKGNGLIMLLHGGPGTGKTLTAESVAEIAERPLYPVTCGDIGTEPNAVEKYLESVLTLGKIWGCVVLLDEADVFLEQRSLDDLHRNALVSVFLRVLEYYEGILVLTSNRVGTFDEAFKSRIQLAVHYTNLNDDQRRQIWTNFFSRLKHLDEDGINFADLKDNIKRLARHKMNGREIRNVITTARQFARWKRNQKNGVGYLLNYEVMEEIIETSGKFDQYIKDLNNGATHDQLAEDEGWRLAGDE</sequence>
<dbReference type="GO" id="GO:0016887">
    <property type="term" value="F:ATP hydrolysis activity"/>
    <property type="evidence" value="ECO:0007669"/>
    <property type="project" value="InterPro"/>
</dbReference>
<dbReference type="InterPro" id="IPR003959">
    <property type="entry name" value="ATPase_AAA_core"/>
</dbReference>
<feature type="compositionally biased region" description="Basic and acidic residues" evidence="1">
    <location>
        <begin position="168"/>
        <end position="181"/>
    </location>
</feature>
<dbReference type="PANTHER" id="PTHR46411">
    <property type="entry name" value="FAMILY ATPASE, PUTATIVE-RELATED"/>
    <property type="match status" value="1"/>
</dbReference>
<evidence type="ECO:0000259" key="2">
    <source>
        <dbReference type="SMART" id="SM00382"/>
    </source>
</evidence>
<dbReference type="SUPFAM" id="SSF52540">
    <property type="entry name" value="P-loop containing nucleoside triphosphate hydrolases"/>
    <property type="match status" value="1"/>
</dbReference>
<dbReference type="Gene3D" id="3.40.50.300">
    <property type="entry name" value="P-loop containing nucleotide triphosphate hydrolases"/>
    <property type="match status" value="1"/>
</dbReference>
<dbReference type="InterPro" id="IPR027417">
    <property type="entry name" value="P-loop_NTPase"/>
</dbReference>
<evidence type="ECO:0000256" key="1">
    <source>
        <dbReference type="SAM" id="MobiDB-lite"/>
    </source>
</evidence>
<evidence type="ECO:0000313" key="4">
    <source>
        <dbReference type="Proteomes" id="UP001392437"/>
    </source>
</evidence>
<name>A0AAW0R4S4_9PEZI</name>